<name>A0A5M8PDF9_9LECA</name>
<organism evidence="1 2">
    <name type="scientific">Lasallia pustulata</name>
    <dbReference type="NCBI Taxonomy" id="136370"/>
    <lineage>
        <taxon>Eukaryota</taxon>
        <taxon>Fungi</taxon>
        <taxon>Dikarya</taxon>
        <taxon>Ascomycota</taxon>
        <taxon>Pezizomycotina</taxon>
        <taxon>Lecanoromycetes</taxon>
        <taxon>OSLEUM clade</taxon>
        <taxon>Umbilicariomycetidae</taxon>
        <taxon>Umbilicariales</taxon>
        <taxon>Umbilicariaceae</taxon>
        <taxon>Lasallia</taxon>
    </lineage>
</organism>
<comment type="caution">
    <text evidence="1">The sequence shown here is derived from an EMBL/GenBank/DDBJ whole genome shotgun (WGS) entry which is preliminary data.</text>
</comment>
<evidence type="ECO:0000313" key="2">
    <source>
        <dbReference type="Proteomes" id="UP000324767"/>
    </source>
</evidence>
<dbReference type="EMBL" id="VXIT01000018">
    <property type="protein sequence ID" value="KAA6407367.1"/>
    <property type="molecule type" value="Genomic_DNA"/>
</dbReference>
<gene>
    <name evidence="1" type="ORF">FRX48_08915</name>
</gene>
<dbReference type="OrthoDB" id="4233498at2759"/>
<protein>
    <submittedName>
        <fullName evidence="1">Uncharacterized protein</fullName>
    </submittedName>
</protein>
<proteinExistence type="predicted"/>
<dbReference type="AlphaFoldDB" id="A0A5M8PDF9"/>
<dbReference type="Proteomes" id="UP000324767">
    <property type="component" value="Unassembled WGS sequence"/>
</dbReference>
<accession>A0A5M8PDF9</accession>
<evidence type="ECO:0000313" key="1">
    <source>
        <dbReference type="EMBL" id="KAA6407367.1"/>
    </source>
</evidence>
<sequence>MSTRFYESDSFKLTLGTLLELHHQIDSSYALDHHAQASSTMLKNSIVFPEYFQHYMITMYTRRILLLTLAAILPAINAGRKVPEGARPYEYANIGTSCETSIASPLTGDLTMAINELKGRGGYCRQSNPKESHCTTLVREATASISVCGNLDGDNDALSCADVANYATELQNDCLWSERVGGTYTISERPRLVKRVEVVRSPYA</sequence>
<reference evidence="1 2" key="1">
    <citation type="submission" date="2019-09" db="EMBL/GenBank/DDBJ databases">
        <title>The hologenome of the rock-dwelling lichen Lasallia pustulata.</title>
        <authorList>
            <person name="Greshake Tzovaras B."/>
            <person name="Segers F."/>
            <person name="Bicker A."/>
            <person name="Dal Grande F."/>
            <person name="Otte J."/>
            <person name="Hankeln T."/>
            <person name="Schmitt I."/>
            <person name="Ebersberger I."/>
        </authorList>
    </citation>
    <scope>NUCLEOTIDE SEQUENCE [LARGE SCALE GENOMIC DNA]</scope>
    <source>
        <strain evidence="1">A1-1</strain>
    </source>
</reference>